<dbReference type="Pfam" id="PF02879">
    <property type="entry name" value="PGM_PMM_II"/>
    <property type="match status" value="1"/>
</dbReference>
<feature type="domain" description="Alpha-D-phosphohexomutase alpha/beta/alpha" evidence="19">
    <location>
        <begin position="327"/>
        <end position="453"/>
    </location>
</feature>
<evidence type="ECO:0000256" key="15">
    <source>
        <dbReference type="RuleBase" id="RU004326"/>
    </source>
</evidence>
<evidence type="ECO:0000256" key="7">
    <source>
        <dbReference type="ARBA" id="ARBA00022526"/>
    </source>
</evidence>
<keyword evidence="7" id="KW-0313">Glucose metabolism</keyword>
<evidence type="ECO:0000256" key="6">
    <source>
        <dbReference type="ARBA" id="ARBA00012728"/>
    </source>
</evidence>
<evidence type="ECO:0000256" key="14">
    <source>
        <dbReference type="ARBA" id="ARBA00041467"/>
    </source>
</evidence>
<organism evidence="20 21">
    <name type="scientific">Priestia megaterium</name>
    <name type="common">Bacillus megaterium</name>
    <dbReference type="NCBI Taxonomy" id="1404"/>
    <lineage>
        <taxon>Bacteria</taxon>
        <taxon>Bacillati</taxon>
        <taxon>Bacillota</taxon>
        <taxon>Bacilli</taxon>
        <taxon>Bacillales</taxon>
        <taxon>Bacillaceae</taxon>
        <taxon>Priestia</taxon>
    </lineage>
</organism>
<sequence length="579" mass="64911">MKALQEYQKWLNYKELPKKLYQELLAIQGNTEAIEERFGGVLDFGTAGLRGILGPGLNRMNIYTIRRTSWALAQYILRQNDGKDLRSIVIGYDSRHMSREFAQEAGLTIAAAGIRAYVSPYLCPTPEVSFSVRHLQADAGIMITASHNPPEYNGFKVYDPHGYQLLPEAASKIHNIMLENQDVFKLSILSLDDATKRELFEWITPKARYIYTKTIVDEVQFPSVTSSQRKDLSIVYTPLHGTGNIPVQEVLHASGYNKVHIVKEQADPDGDFPTVKSPNPEESEALKLGIGLANKIQADIVMGTDPDADRVGIAVRDHKGSYQLLTGNQVGALLVEFILSQRKTENRLPNNGIIFNTIVSSTLGQAVASSYKIPIENTLTGFKYIGEGITRYEKENEHTFLFGYEESYGYLISPIVRDKDAVQTCLAIAEMTSFYKDQGKTLLVVLEELFQKFGYYKEELFSLPINGGNTPNHTGLVMAELRKNIPKIEGLKLVSIDDYHILKRTHINKKGKLTSNTEPLLLPSSNVLKYWYEDGSWIAIRPSGTEPKLKVYLAAHGTGSTECETKIQQMQTAIKKHIK</sequence>
<dbReference type="CDD" id="cd05799">
    <property type="entry name" value="PGM2"/>
    <property type="match status" value="1"/>
</dbReference>
<dbReference type="SUPFAM" id="SSF53738">
    <property type="entry name" value="Phosphoglucomutase, first 3 domains"/>
    <property type="match status" value="3"/>
</dbReference>
<keyword evidence="9 15" id="KW-0479">Metal-binding</keyword>
<dbReference type="PRINTS" id="PR00509">
    <property type="entry name" value="PGMPMM"/>
</dbReference>
<dbReference type="Pfam" id="PF00408">
    <property type="entry name" value="PGM_PMM_IV"/>
    <property type="match status" value="1"/>
</dbReference>
<evidence type="ECO:0000259" key="16">
    <source>
        <dbReference type="Pfam" id="PF00408"/>
    </source>
</evidence>
<gene>
    <name evidence="20" type="ORF">PVE99_30785</name>
</gene>
<evidence type="ECO:0000256" key="5">
    <source>
        <dbReference type="ARBA" id="ARBA00010231"/>
    </source>
</evidence>
<evidence type="ECO:0000259" key="19">
    <source>
        <dbReference type="Pfam" id="PF02880"/>
    </source>
</evidence>
<reference evidence="20 21" key="1">
    <citation type="submission" date="2023-02" db="EMBL/GenBank/DDBJ databases">
        <authorList>
            <person name="Olszewska D."/>
        </authorList>
    </citation>
    <scope>NUCLEOTIDE SEQUENCE [LARGE SCALE GENOMIC DNA]</scope>
    <source>
        <strain evidence="20 21">FDU301</strain>
    </source>
</reference>
<comment type="pathway">
    <text evidence="3">Glycolipid metabolism; diglucosyl-diacylglycerol biosynthesis.</text>
</comment>
<comment type="similarity">
    <text evidence="5 15">Belongs to the phosphohexose mutase family.</text>
</comment>
<evidence type="ECO:0000256" key="1">
    <source>
        <dbReference type="ARBA" id="ARBA00000443"/>
    </source>
</evidence>
<evidence type="ECO:0000256" key="2">
    <source>
        <dbReference type="ARBA" id="ARBA00001946"/>
    </source>
</evidence>
<dbReference type="EMBL" id="JARAOX010000247">
    <property type="protein sequence ID" value="MDD9786744.1"/>
    <property type="molecule type" value="Genomic_DNA"/>
</dbReference>
<feature type="domain" description="Alpha-D-phosphohexomutase alpha/beta/alpha" evidence="18">
    <location>
        <begin position="211"/>
        <end position="320"/>
    </location>
</feature>
<dbReference type="InterPro" id="IPR005844">
    <property type="entry name" value="A-D-PHexomutase_a/b/a-I"/>
</dbReference>
<evidence type="ECO:0000259" key="18">
    <source>
        <dbReference type="Pfam" id="PF02879"/>
    </source>
</evidence>
<feature type="domain" description="Alpha-D-phosphohexomutase C-terminal" evidence="16">
    <location>
        <begin position="525"/>
        <end position="556"/>
    </location>
</feature>
<evidence type="ECO:0000256" key="9">
    <source>
        <dbReference type="ARBA" id="ARBA00022723"/>
    </source>
</evidence>
<dbReference type="InterPro" id="IPR005841">
    <property type="entry name" value="Alpha-D-phosphohexomutase_SF"/>
</dbReference>
<evidence type="ECO:0000313" key="20">
    <source>
        <dbReference type="EMBL" id="MDD9786744.1"/>
    </source>
</evidence>
<evidence type="ECO:0000256" key="8">
    <source>
        <dbReference type="ARBA" id="ARBA00022553"/>
    </source>
</evidence>
<evidence type="ECO:0000259" key="17">
    <source>
        <dbReference type="Pfam" id="PF02878"/>
    </source>
</evidence>
<dbReference type="GO" id="GO:0046872">
    <property type="term" value="F:metal ion binding"/>
    <property type="evidence" value="ECO:0007669"/>
    <property type="project" value="UniProtKB-KW"/>
</dbReference>
<proteinExistence type="inferred from homology"/>
<dbReference type="PANTHER" id="PTHR45745">
    <property type="entry name" value="PHOSPHOMANNOMUTASE 45A"/>
    <property type="match status" value="1"/>
</dbReference>
<dbReference type="SUPFAM" id="SSF55957">
    <property type="entry name" value="Phosphoglucomutase, C-terminal domain"/>
    <property type="match status" value="1"/>
</dbReference>
<dbReference type="GO" id="GO:0004614">
    <property type="term" value="F:phosphoglucomutase activity"/>
    <property type="evidence" value="ECO:0007669"/>
    <property type="project" value="UniProtKB-EC"/>
</dbReference>
<evidence type="ECO:0000256" key="12">
    <source>
        <dbReference type="ARBA" id="ARBA00039995"/>
    </source>
</evidence>
<name>A0ABD4X3C5_PRIMG</name>
<dbReference type="InterPro" id="IPR016066">
    <property type="entry name" value="A-D-PHexomutase_CS"/>
</dbReference>
<evidence type="ECO:0000256" key="11">
    <source>
        <dbReference type="ARBA" id="ARBA00023235"/>
    </source>
</evidence>
<evidence type="ECO:0000256" key="10">
    <source>
        <dbReference type="ARBA" id="ARBA00022842"/>
    </source>
</evidence>
<dbReference type="PANTHER" id="PTHR45745:SF1">
    <property type="entry name" value="PHOSPHOGLUCOMUTASE 2B-RELATED"/>
    <property type="match status" value="1"/>
</dbReference>
<evidence type="ECO:0000256" key="13">
    <source>
        <dbReference type="ARBA" id="ARBA00041398"/>
    </source>
</evidence>
<keyword evidence="7" id="KW-0119">Carbohydrate metabolism</keyword>
<comment type="catalytic activity">
    <reaction evidence="1">
        <text>alpha-D-glucose 1-phosphate = alpha-D-glucose 6-phosphate</text>
        <dbReference type="Rhea" id="RHEA:23536"/>
        <dbReference type="ChEBI" id="CHEBI:58225"/>
        <dbReference type="ChEBI" id="CHEBI:58601"/>
        <dbReference type="EC" id="5.4.2.2"/>
    </reaction>
</comment>
<feature type="domain" description="Alpha-D-phosphohexomutase alpha/beta/alpha" evidence="17">
    <location>
        <begin position="43"/>
        <end position="181"/>
    </location>
</feature>
<accession>A0ABD4X3C5</accession>
<dbReference type="Pfam" id="PF02880">
    <property type="entry name" value="PGM_PMM_III"/>
    <property type="match status" value="1"/>
</dbReference>
<dbReference type="GO" id="GO:0006006">
    <property type="term" value="P:glucose metabolic process"/>
    <property type="evidence" value="ECO:0007669"/>
    <property type="project" value="UniProtKB-KW"/>
</dbReference>
<protein>
    <recommendedName>
        <fullName evidence="12">Phosphoglucomutase</fullName>
        <ecNumber evidence="6">5.4.2.2</ecNumber>
    </recommendedName>
    <alternativeName>
        <fullName evidence="14">Alpha-phosphoglucomutase</fullName>
    </alternativeName>
    <alternativeName>
        <fullName evidence="13">Glucose phosphomutase</fullName>
    </alternativeName>
</protein>
<keyword evidence="8" id="KW-0597">Phosphoprotein</keyword>
<evidence type="ECO:0000256" key="4">
    <source>
        <dbReference type="ARBA" id="ARBA00005189"/>
    </source>
</evidence>
<comment type="caution">
    <text evidence="20">The sequence shown here is derived from an EMBL/GenBank/DDBJ whole genome shotgun (WGS) entry which is preliminary data.</text>
</comment>
<keyword evidence="10 15" id="KW-0460">Magnesium</keyword>
<dbReference type="InterPro" id="IPR005845">
    <property type="entry name" value="A-D-PHexomutase_a/b/a-II"/>
</dbReference>
<dbReference type="InterPro" id="IPR036900">
    <property type="entry name" value="A-D-PHexomutase_C_sf"/>
</dbReference>
<dbReference type="Gene3D" id="3.30.310.50">
    <property type="entry name" value="Alpha-D-phosphohexomutase, C-terminal domain"/>
    <property type="match status" value="1"/>
</dbReference>
<comment type="pathway">
    <text evidence="4">Lipid metabolism.</text>
</comment>
<keyword evidence="11" id="KW-0413">Isomerase</keyword>
<dbReference type="InterPro" id="IPR016055">
    <property type="entry name" value="A-D-PHexomutase_a/b/a-I/II/III"/>
</dbReference>
<dbReference type="RefSeq" id="WP_057274813.1">
    <property type="nucleotide sequence ID" value="NZ_CP064793.1"/>
</dbReference>
<dbReference type="PROSITE" id="PS00710">
    <property type="entry name" value="PGM_PMM"/>
    <property type="match status" value="1"/>
</dbReference>
<evidence type="ECO:0000313" key="21">
    <source>
        <dbReference type="Proteomes" id="UP001213771"/>
    </source>
</evidence>
<dbReference type="InterPro" id="IPR005846">
    <property type="entry name" value="A-D-PHexomutase_a/b/a-III"/>
</dbReference>
<dbReference type="AlphaFoldDB" id="A0ABD4X3C5"/>
<dbReference type="EC" id="5.4.2.2" evidence="6"/>
<dbReference type="Pfam" id="PF02878">
    <property type="entry name" value="PGM_PMM_I"/>
    <property type="match status" value="1"/>
</dbReference>
<dbReference type="Gene3D" id="3.40.120.10">
    <property type="entry name" value="Alpha-D-Glucose-1,6-Bisphosphate, subunit A, domain 3"/>
    <property type="match status" value="3"/>
</dbReference>
<comment type="cofactor">
    <cofactor evidence="2">
        <name>Mg(2+)</name>
        <dbReference type="ChEBI" id="CHEBI:18420"/>
    </cofactor>
</comment>
<dbReference type="InterPro" id="IPR005843">
    <property type="entry name" value="A-D-PHexomutase_C"/>
</dbReference>
<evidence type="ECO:0000256" key="3">
    <source>
        <dbReference type="ARBA" id="ARBA00005164"/>
    </source>
</evidence>
<dbReference type="Proteomes" id="UP001213771">
    <property type="component" value="Unassembled WGS sequence"/>
</dbReference>